<dbReference type="OrthoDB" id="9797564at2"/>
<dbReference type="RefSeq" id="WP_118335450.1">
    <property type="nucleotide sequence ID" value="NZ_CP176631.1"/>
</dbReference>
<reference evidence="1 2" key="1">
    <citation type="submission" date="2018-08" db="EMBL/GenBank/DDBJ databases">
        <title>A genome reference for cultivated species of the human gut microbiota.</title>
        <authorList>
            <person name="Zou Y."/>
            <person name="Xue W."/>
            <person name="Luo G."/>
        </authorList>
    </citation>
    <scope>NUCLEOTIDE SEQUENCE [LARGE SCALE GENOMIC DNA]</scope>
    <source>
        <strain evidence="1 2">AM07-24</strain>
    </source>
</reference>
<protein>
    <submittedName>
        <fullName evidence="1">TnpV protein</fullName>
    </submittedName>
</protein>
<dbReference type="Proteomes" id="UP000284841">
    <property type="component" value="Unassembled WGS sequence"/>
</dbReference>
<dbReference type="InterPro" id="IPR026989">
    <property type="entry name" value="TnpV"/>
</dbReference>
<name>A0A415E520_9FIRM</name>
<evidence type="ECO:0000313" key="1">
    <source>
        <dbReference type="EMBL" id="RHJ88718.1"/>
    </source>
</evidence>
<evidence type="ECO:0000313" key="2">
    <source>
        <dbReference type="Proteomes" id="UP000284841"/>
    </source>
</evidence>
<proteinExistence type="predicted"/>
<dbReference type="EMBL" id="QRMS01000002">
    <property type="protein sequence ID" value="RHJ88718.1"/>
    <property type="molecule type" value="Genomic_DNA"/>
</dbReference>
<dbReference type="Pfam" id="PF14198">
    <property type="entry name" value="TnpV"/>
    <property type="match status" value="1"/>
</dbReference>
<organism evidence="1 2">
    <name type="scientific">Emergencia timonensis</name>
    <dbReference type="NCBI Taxonomy" id="1776384"/>
    <lineage>
        <taxon>Bacteria</taxon>
        <taxon>Bacillati</taxon>
        <taxon>Bacillota</taxon>
        <taxon>Clostridia</taxon>
        <taxon>Peptostreptococcales</taxon>
        <taxon>Anaerovoracaceae</taxon>
        <taxon>Emergencia</taxon>
    </lineage>
</organism>
<gene>
    <name evidence="1" type="ORF">DW099_10155</name>
</gene>
<keyword evidence="2" id="KW-1185">Reference proteome</keyword>
<accession>A0A415E520</accession>
<sequence>MLLEMCKLQRMHKIASLQENPQLRMIMAENNPKGVTIMSEITYTKQGDYLIPDLTLPTEPVVQFGRYAQMHRDYLEQNKRVTYLSLLTEGKLNAHLYEVEQTVLTRLEQMTKQLVQAQGETEELKEKAPMQ</sequence>
<comment type="caution">
    <text evidence="1">The sequence shown here is derived from an EMBL/GenBank/DDBJ whole genome shotgun (WGS) entry which is preliminary data.</text>
</comment>
<dbReference type="AlphaFoldDB" id="A0A415E520"/>